<gene>
    <name evidence="3" type="ORF">SFRA_015160</name>
</gene>
<evidence type="ECO:0000259" key="2">
    <source>
        <dbReference type="Pfam" id="PF01337"/>
    </source>
</evidence>
<accession>A0A3S5IL75</accession>
<comment type="similarity">
    <text evidence="1">Belongs to the barstar family.</text>
</comment>
<evidence type="ECO:0000313" key="3">
    <source>
        <dbReference type="EMBL" id="RKM95530.1"/>
    </source>
</evidence>
<dbReference type="OrthoDB" id="8859549at2"/>
<dbReference type="Proteomes" id="UP000028058">
    <property type="component" value="Unassembled WGS sequence"/>
</dbReference>
<proteinExistence type="inferred from homology"/>
<dbReference type="InterPro" id="IPR035905">
    <property type="entry name" value="Barstar-like_sf"/>
</dbReference>
<comment type="caution">
    <text evidence="3">The sequence shown here is derived from an EMBL/GenBank/DDBJ whole genome shotgun (WGS) entry which is preliminary data.</text>
</comment>
<dbReference type="EMBL" id="JNAD02000006">
    <property type="protein sequence ID" value="RKM95530.1"/>
    <property type="molecule type" value="Genomic_DNA"/>
</dbReference>
<dbReference type="AlphaFoldDB" id="A0A3S5IL75"/>
<sequence>MRTPDRNGEGRKYALTADEDEADFWGFAHDAEGLFTPLPGEDEGARRVRFTGCDPRGGLLKSTGRVGSRRAAAGNAWLGVLGADGASMGSYFVNYVTVTDVRPSPRGGGLVDLTVTLWCDQLLPGAAEVWDLIRAGRLQRTGLWHGLDPEARRAWLSVALCSREYRRRGRPDAPAGRVFTLDGRHVVDADSFYCAIGEAVNGPCGYFGWNLDALVDCLRGRWGATAPFTLEWQDSAEARSRLEEIRPGPDDEETLFDVILEIFEEQGVRVVLR</sequence>
<dbReference type="InterPro" id="IPR000468">
    <property type="entry name" value="Barstar"/>
</dbReference>
<evidence type="ECO:0000256" key="1">
    <source>
        <dbReference type="ARBA" id="ARBA00006845"/>
    </source>
</evidence>
<organism evidence="3 4">
    <name type="scientific">Streptomyces xinghaiensis</name>
    <dbReference type="NCBI Taxonomy" id="1038928"/>
    <lineage>
        <taxon>Bacteria</taxon>
        <taxon>Bacillati</taxon>
        <taxon>Actinomycetota</taxon>
        <taxon>Actinomycetes</taxon>
        <taxon>Kitasatosporales</taxon>
        <taxon>Streptomycetaceae</taxon>
        <taxon>Streptomyces</taxon>
    </lineage>
</organism>
<dbReference type="Gene3D" id="3.30.370.10">
    <property type="entry name" value="Barstar-like"/>
    <property type="match status" value="1"/>
</dbReference>
<dbReference type="RefSeq" id="WP_043460927.1">
    <property type="nucleotide sequence ID" value="NZ_CP134822.1"/>
</dbReference>
<dbReference type="Pfam" id="PF01337">
    <property type="entry name" value="Barstar"/>
    <property type="match status" value="1"/>
</dbReference>
<keyword evidence="4" id="KW-1185">Reference proteome</keyword>
<name>A0A3S5IL75_9ACTN</name>
<feature type="domain" description="Barstar (barnase inhibitor)" evidence="2">
    <location>
        <begin position="177"/>
        <end position="245"/>
    </location>
</feature>
<protein>
    <submittedName>
        <fullName evidence="3">Barstar domain containing protein</fullName>
    </submittedName>
</protein>
<dbReference type="SUPFAM" id="SSF52038">
    <property type="entry name" value="Barstar-related"/>
    <property type="match status" value="1"/>
</dbReference>
<evidence type="ECO:0000313" key="4">
    <source>
        <dbReference type="Proteomes" id="UP000028058"/>
    </source>
</evidence>
<reference evidence="3 4" key="1">
    <citation type="journal article" date="2014" name="Genome Announc.">
        <title>Draft Genome Sequence of Streptomyces fradiae ATCC 19609, a Strain Highly Sensitive to Antibiotics.</title>
        <authorList>
            <person name="Bekker O.B."/>
            <person name="Klimina K.M."/>
            <person name="Vatlin A.A."/>
            <person name="Zakharevich N.V."/>
            <person name="Kasianov A.S."/>
            <person name="Danilenko V.N."/>
        </authorList>
    </citation>
    <scope>NUCLEOTIDE SEQUENCE [LARGE SCALE GENOMIC DNA]</scope>
    <source>
        <strain evidence="3 4">ATCC 19609</strain>
    </source>
</reference>